<evidence type="ECO:0000256" key="5">
    <source>
        <dbReference type="ARBA" id="ARBA00007951"/>
    </source>
</evidence>
<keyword evidence="10" id="KW-0325">Glycoprotein</keyword>
<dbReference type="PROSITE" id="PS00385">
    <property type="entry name" value="ALPHA_L_FUCOSIDASE"/>
    <property type="match status" value="1"/>
</dbReference>
<evidence type="ECO:0000256" key="2">
    <source>
        <dbReference type="ARBA" id="ARBA00000419"/>
    </source>
</evidence>
<evidence type="ECO:0000256" key="14">
    <source>
        <dbReference type="PIRSR" id="PIRSR001092-1"/>
    </source>
</evidence>
<dbReference type="AlphaFoldDB" id="A0AAV1HDE2"/>
<dbReference type="InterPro" id="IPR057739">
    <property type="entry name" value="Glyco_hydro_29_N"/>
</dbReference>
<dbReference type="InterPro" id="IPR013780">
    <property type="entry name" value="Glyco_hydro_b"/>
</dbReference>
<evidence type="ECO:0000256" key="7">
    <source>
        <dbReference type="ARBA" id="ARBA00022729"/>
    </source>
</evidence>
<keyword evidence="18" id="KW-1185">Reference proteome</keyword>
<evidence type="ECO:0000313" key="18">
    <source>
        <dbReference type="Proteomes" id="UP001178508"/>
    </source>
</evidence>
<evidence type="ECO:0000256" key="11">
    <source>
        <dbReference type="ARBA" id="ARBA00023228"/>
    </source>
</evidence>
<dbReference type="Pfam" id="PF01120">
    <property type="entry name" value="Alpha_L_fucos"/>
    <property type="match status" value="1"/>
</dbReference>
<keyword evidence="12 13" id="KW-0326">Glycosidase</keyword>
<sequence length="460" mass="52694">MSTSLLSSGIISSICLISVLLFGTGCSVRYTPDWTSLDARPLPPWFDEAKIGIFVHWGVFSVPGYGQFSEWLWCWWKNKKRLDIVDFMRKNYPPGFKYADFAPQFRAEFFNPADWADIFAASGARYVVFTSKHHEGFTNWPSATSWNWNSVDVGPHRDLVGELGAAVRKRSLHWGLYHSFYEWFHPLYLSDQASGYKTQDFVALKALPELYDLVMRYKPELIWSDGDWEAPDSYWNSTQFLAWLYNDSPVKDVVVVNDRWGKGCYCKHGGYYNCADRYTPGKLPDHKWEKCQSIDKRSWGYRRNMKLSETMDLPSIIKDMMYVVALGGNYLLNIGPMSDGMIAPVFEERLRGLGAWLKVNGEAIYSTKPWRVQTENSTVSVWYTSKNSTVYAVILSWPSKLLFQLLTPKTSETTKVTLLDYPDLPLKWAPAAETTGLQILMPAMPVSHGNAWTLKLEGVV</sequence>
<keyword evidence="8 13" id="KW-0378">Hydrolase</keyword>
<evidence type="ECO:0000256" key="1">
    <source>
        <dbReference type="ARBA" id="ARBA00000321"/>
    </source>
</evidence>
<dbReference type="GO" id="GO:0004560">
    <property type="term" value="F:alpha-L-fucosidase activity"/>
    <property type="evidence" value="ECO:0007669"/>
    <property type="project" value="UniProtKB-UniRule"/>
</dbReference>
<dbReference type="InterPro" id="IPR031919">
    <property type="entry name" value="Fucosidase_C"/>
</dbReference>
<evidence type="ECO:0000256" key="3">
    <source>
        <dbReference type="ARBA" id="ARBA00004071"/>
    </source>
</evidence>
<evidence type="ECO:0000313" key="17">
    <source>
        <dbReference type="EMBL" id="CAJ1083773.1"/>
    </source>
</evidence>
<evidence type="ECO:0000256" key="10">
    <source>
        <dbReference type="ARBA" id="ARBA00023180"/>
    </source>
</evidence>
<dbReference type="PANTHER" id="PTHR10030">
    <property type="entry name" value="ALPHA-L-FUCOSIDASE"/>
    <property type="match status" value="1"/>
</dbReference>
<dbReference type="EMBL" id="OY660884">
    <property type="protein sequence ID" value="CAJ1083773.1"/>
    <property type="molecule type" value="Genomic_DNA"/>
</dbReference>
<dbReference type="GO" id="GO:0005764">
    <property type="term" value="C:lysosome"/>
    <property type="evidence" value="ECO:0007669"/>
    <property type="project" value="UniProtKB-SubCell"/>
</dbReference>
<dbReference type="Pfam" id="PF16757">
    <property type="entry name" value="Fucosidase_C"/>
    <property type="match status" value="1"/>
</dbReference>
<evidence type="ECO:0000256" key="9">
    <source>
        <dbReference type="ARBA" id="ARBA00023098"/>
    </source>
</evidence>
<name>A0AAV1HDE2_XYRNO</name>
<dbReference type="InterPro" id="IPR016286">
    <property type="entry name" value="FUC_metazoa-typ"/>
</dbReference>
<evidence type="ECO:0000259" key="16">
    <source>
        <dbReference type="Pfam" id="PF16757"/>
    </source>
</evidence>
<comment type="catalytic activity">
    <reaction evidence="1">
        <text>a neolactoside IV(2)-alpha-Fuc-nLc4Cer(d18:1(4E)) + H2O = a neolactoside nLc4Cer(d18:1(4E)) + L-fucose</text>
        <dbReference type="Rhea" id="RHEA:48224"/>
        <dbReference type="ChEBI" id="CHEBI:2181"/>
        <dbReference type="ChEBI" id="CHEBI:15377"/>
        <dbReference type="ChEBI" id="CHEBI:17006"/>
        <dbReference type="ChEBI" id="CHEBI:28691"/>
    </reaction>
    <physiologicalReaction direction="left-to-right" evidence="1">
        <dbReference type="Rhea" id="RHEA:48225"/>
    </physiologicalReaction>
</comment>
<organism evidence="17 18">
    <name type="scientific">Xyrichtys novacula</name>
    <name type="common">Pearly razorfish</name>
    <name type="synonym">Hemipteronotus novacula</name>
    <dbReference type="NCBI Taxonomy" id="13765"/>
    <lineage>
        <taxon>Eukaryota</taxon>
        <taxon>Metazoa</taxon>
        <taxon>Chordata</taxon>
        <taxon>Craniata</taxon>
        <taxon>Vertebrata</taxon>
        <taxon>Euteleostomi</taxon>
        <taxon>Actinopterygii</taxon>
        <taxon>Neopterygii</taxon>
        <taxon>Teleostei</taxon>
        <taxon>Neoteleostei</taxon>
        <taxon>Acanthomorphata</taxon>
        <taxon>Eupercaria</taxon>
        <taxon>Labriformes</taxon>
        <taxon>Labridae</taxon>
        <taxon>Xyrichtys</taxon>
    </lineage>
</organism>
<dbReference type="EC" id="3.2.1.51" evidence="13"/>
<comment type="subcellular location">
    <subcellularLocation>
        <location evidence="4">Lysosome</location>
    </subcellularLocation>
</comment>
<comment type="subunit">
    <text evidence="6 13">Homotetramer.</text>
</comment>
<feature type="domain" description="Alpha-L-fucosidase C-terminal" evidence="16">
    <location>
        <begin position="373"/>
        <end position="457"/>
    </location>
</feature>
<comment type="function">
    <text evidence="3 13">Alpha-L-fucosidase is responsible for hydrolyzing the alpha-1,6-linked fucose joined to the reducing-end N-acetylglucosamine of the carbohydrate moieties of glycoproteins.</text>
</comment>
<evidence type="ECO:0000256" key="8">
    <source>
        <dbReference type="ARBA" id="ARBA00022801"/>
    </source>
</evidence>
<feature type="domain" description="Glycoside hydrolase family 29 N-terminal" evidence="15">
    <location>
        <begin position="29"/>
        <end position="362"/>
    </location>
</feature>
<dbReference type="FunFam" id="3.20.20.80:FF:000027">
    <property type="entry name" value="Alpha-L-fucosidase"/>
    <property type="match status" value="1"/>
</dbReference>
<evidence type="ECO:0000256" key="6">
    <source>
        <dbReference type="ARBA" id="ARBA00011881"/>
    </source>
</evidence>
<comment type="similarity">
    <text evidence="5 13">Belongs to the glycosyl hydrolase 29 family.</text>
</comment>
<accession>A0AAV1HDE2</accession>
<dbReference type="Proteomes" id="UP001178508">
    <property type="component" value="Chromosome 21"/>
</dbReference>
<feature type="site" description="May be important for catalysis" evidence="14">
    <location>
        <position position="291"/>
    </location>
</feature>
<evidence type="ECO:0000256" key="12">
    <source>
        <dbReference type="ARBA" id="ARBA00023295"/>
    </source>
</evidence>
<keyword evidence="7" id="KW-0732">Signal</keyword>
<evidence type="ECO:0000256" key="13">
    <source>
        <dbReference type="PIRNR" id="PIRNR001092"/>
    </source>
</evidence>
<keyword evidence="11" id="KW-0458">Lysosome</keyword>
<dbReference type="Gene3D" id="2.60.40.1180">
    <property type="entry name" value="Golgi alpha-mannosidase II"/>
    <property type="match status" value="1"/>
</dbReference>
<dbReference type="InterPro" id="IPR000933">
    <property type="entry name" value="Glyco_hydro_29"/>
</dbReference>
<dbReference type="GO" id="GO:0006004">
    <property type="term" value="P:fucose metabolic process"/>
    <property type="evidence" value="ECO:0007669"/>
    <property type="project" value="InterPro"/>
</dbReference>
<comment type="catalytic activity">
    <reaction evidence="2">
        <text>a neolactoside IV(2)-alpha-Fuc-nLc4Cer(d18:0) + H2O = a neolactoside nLc4Cer(d18:0) + L-fucose</text>
        <dbReference type="Rhea" id="RHEA:49308"/>
        <dbReference type="ChEBI" id="CHEBI:2181"/>
        <dbReference type="ChEBI" id="CHEBI:15377"/>
        <dbReference type="ChEBI" id="CHEBI:91119"/>
        <dbReference type="ChEBI" id="CHEBI:91121"/>
    </reaction>
    <physiologicalReaction direction="left-to-right" evidence="2">
        <dbReference type="Rhea" id="RHEA:49309"/>
    </physiologicalReaction>
</comment>
<dbReference type="SUPFAM" id="SSF51445">
    <property type="entry name" value="(Trans)glycosidases"/>
    <property type="match status" value="1"/>
</dbReference>
<dbReference type="InterPro" id="IPR018526">
    <property type="entry name" value="Glyco_hydro_29_CS"/>
</dbReference>
<dbReference type="GO" id="GO:0016139">
    <property type="term" value="P:glycoside catabolic process"/>
    <property type="evidence" value="ECO:0007669"/>
    <property type="project" value="TreeGrafter"/>
</dbReference>
<evidence type="ECO:0000256" key="4">
    <source>
        <dbReference type="ARBA" id="ARBA00004371"/>
    </source>
</evidence>
<dbReference type="Gene3D" id="3.20.20.80">
    <property type="entry name" value="Glycosidases"/>
    <property type="match status" value="1"/>
</dbReference>
<dbReference type="PIRSF" id="PIRSF001092">
    <property type="entry name" value="Alpha-L-fucosidase"/>
    <property type="match status" value="1"/>
</dbReference>
<comment type="catalytic activity">
    <reaction evidence="13">
        <text>an alpha-L-fucoside + H2O = L-fucose + an alcohol</text>
        <dbReference type="Rhea" id="RHEA:12288"/>
        <dbReference type="ChEBI" id="CHEBI:2181"/>
        <dbReference type="ChEBI" id="CHEBI:15377"/>
        <dbReference type="ChEBI" id="CHEBI:28349"/>
        <dbReference type="ChEBI" id="CHEBI:30879"/>
        <dbReference type="EC" id="3.2.1.51"/>
    </reaction>
</comment>
<keyword evidence="9" id="KW-0443">Lipid metabolism</keyword>
<dbReference type="SMART" id="SM00812">
    <property type="entry name" value="Alpha_L_fucos"/>
    <property type="match status" value="1"/>
</dbReference>
<reference evidence="17" key="1">
    <citation type="submission" date="2023-08" db="EMBL/GenBank/DDBJ databases">
        <authorList>
            <person name="Alioto T."/>
            <person name="Alioto T."/>
            <person name="Gomez Garrido J."/>
        </authorList>
    </citation>
    <scope>NUCLEOTIDE SEQUENCE</scope>
</reference>
<dbReference type="GO" id="GO:0006629">
    <property type="term" value="P:lipid metabolic process"/>
    <property type="evidence" value="ECO:0007669"/>
    <property type="project" value="UniProtKB-KW"/>
</dbReference>
<evidence type="ECO:0000259" key="15">
    <source>
        <dbReference type="Pfam" id="PF01120"/>
    </source>
</evidence>
<dbReference type="InterPro" id="IPR017853">
    <property type="entry name" value="GH"/>
</dbReference>
<proteinExistence type="inferred from homology"/>
<protein>
    <recommendedName>
        <fullName evidence="13">Alpha-L-fucosidase</fullName>
        <ecNumber evidence="13">3.2.1.51</ecNumber>
    </recommendedName>
</protein>
<gene>
    <name evidence="17" type="ORF">XNOV1_A017376</name>
</gene>
<dbReference type="PRINTS" id="PR00741">
    <property type="entry name" value="GLHYDRLASE29"/>
</dbReference>
<dbReference type="PANTHER" id="PTHR10030:SF2">
    <property type="entry name" value="TISSUE ALPHA-L-FUCOSIDASE"/>
    <property type="match status" value="1"/>
</dbReference>